<reference evidence="1 2" key="1">
    <citation type="journal article" date="2024" name="G3 (Bethesda)">
        <title>Genome assembly of Hibiscus sabdariffa L. provides insights into metabolisms of medicinal natural products.</title>
        <authorList>
            <person name="Kim T."/>
        </authorList>
    </citation>
    <scope>NUCLEOTIDE SEQUENCE [LARGE SCALE GENOMIC DNA]</scope>
    <source>
        <strain evidence="1">TK-2024</strain>
        <tissue evidence="1">Old leaves</tissue>
    </source>
</reference>
<dbReference type="EMBL" id="JBBPBM010000004">
    <property type="protein sequence ID" value="KAK8589695.1"/>
    <property type="molecule type" value="Genomic_DNA"/>
</dbReference>
<evidence type="ECO:0000313" key="2">
    <source>
        <dbReference type="Proteomes" id="UP001472677"/>
    </source>
</evidence>
<gene>
    <name evidence="1" type="ORF">V6N12_024086</name>
</gene>
<evidence type="ECO:0000313" key="1">
    <source>
        <dbReference type="EMBL" id="KAK8589695.1"/>
    </source>
</evidence>
<comment type="caution">
    <text evidence="1">The sequence shown here is derived from an EMBL/GenBank/DDBJ whole genome shotgun (WGS) entry which is preliminary data.</text>
</comment>
<proteinExistence type="predicted"/>
<organism evidence="1 2">
    <name type="scientific">Hibiscus sabdariffa</name>
    <name type="common">roselle</name>
    <dbReference type="NCBI Taxonomy" id="183260"/>
    <lineage>
        <taxon>Eukaryota</taxon>
        <taxon>Viridiplantae</taxon>
        <taxon>Streptophyta</taxon>
        <taxon>Embryophyta</taxon>
        <taxon>Tracheophyta</taxon>
        <taxon>Spermatophyta</taxon>
        <taxon>Magnoliopsida</taxon>
        <taxon>eudicotyledons</taxon>
        <taxon>Gunneridae</taxon>
        <taxon>Pentapetalae</taxon>
        <taxon>rosids</taxon>
        <taxon>malvids</taxon>
        <taxon>Malvales</taxon>
        <taxon>Malvaceae</taxon>
        <taxon>Malvoideae</taxon>
        <taxon>Hibiscus</taxon>
    </lineage>
</organism>
<keyword evidence="2" id="KW-1185">Reference proteome</keyword>
<dbReference type="Proteomes" id="UP001472677">
    <property type="component" value="Unassembled WGS sequence"/>
</dbReference>
<accession>A0ABR2FZJ9</accession>
<name>A0ABR2FZJ9_9ROSI</name>
<sequence length="162" mass="17839">MANPSELSPLIPTSIPPLNSTSIPSEGDLITDMVLHHVLERPASSLCEEQRVAKKKRGNLQNLSHMHGMDGVVVLDEDCIVDNNANKDTHAQPRHANLGPSDELVFGPWMIADTWRRCHRRDSRVVSSLNTNPNSAYGSWFTVLDGVEAEQRVASGCATWDS</sequence>
<protein>
    <submittedName>
        <fullName evidence="1">Uncharacterized protein</fullName>
    </submittedName>
</protein>